<evidence type="ECO:0000256" key="1">
    <source>
        <dbReference type="ARBA" id="ARBA00006611"/>
    </source>
</evidence>
<protein>
    <recommendedName>
        <fullName evidence="4">Bacterial type II secretion system protein E domain-containing protein</fullName>
    </recommendedName>
</protein>
<comment type="similarity">
    <text evidence="1">Belongs to the GSP E family.</text>
</comment>
<dbReference type="CDD" id="cd01129">
    <property type="entry name" value="PulE-GspE-like"/>
    <property type="match status" value="1"/>
</dbReference>
<evidence type="ECO:0000256" key="3">
    <source>
        <dbReference type="ARBA" id="ARBA00022840"/>
    </source>
</evidence>
<dbReference type="InterPro" id="IPR001482">
    <property type="entry name" value="T2SS/T4SS_dom"/>
</dbReference>
<dbReference type="GO" id="GO:0005524">
    <property type="term" value="F:ATP binding"/>
    <property type="evidence" value="ECO:0007669"/>
    <property type="project" value="UniProtKB-KW"/>
</dbReference>
<feature type="domain" description="Bacterial type II secretion system protein E" evidence="4">
    <location>
        <begin position="259"/>
        <end position="273"/>
    </location>
</feature>
<evidence type="ECO:0000313" key="6">
    <source>
        <dbReference type="Proteomes" id="UP000177810"/>
    </source>
</evidence>
<dbReference type="PANTHER" id="PTHR30258">
    <property type="entry name" value="TYPE II SECRETION SYSTEM PROTEIN GSPE-RELATED"/>
    <property type="match status" value="1"/>
</dbReference>
<organism evidence="5 6">
    <name type="scientific">Candidatus Portnoybacteria bacterium RBG_13_40_8</name>
    <dbReference type="NCBI Taxonomy" id="1801990"/>
    <lineage>
        <taxon>Bacteria</taxon>
        <taxon>Candidatus Portnoyibacteriota</taxon>
    </lineage>
</organism>
<dbReference type="SUPFAM" id="SSF52540">
    <property type="entry name" value="P-loop containing nucleoside triphosphate hydrolases"/>
    <property type="match status" value="1"/>
</dbReference>
<dbReference type="STRING" id="1801990.A2V69_01325"/>
<dbReference type="GO" id="GO:0016887">
    <property type="term" value="F:ATP hydrolysis activity"/>
    <property type="evidence" value="ECO:0007669"/>
    <property type="project" value="TreeGrafter"/>
</dbReference>
<dbReference type="AlphaFoldDB" id="A0A1G2F3I1"/>
<gene>
    <name evidence="5" type="ORF">A2V69_01325</name>
</gene>
<dbReference type="PANTHER" id="PTHR30258:SF1">
    <property type="entry name" value="PROTEIN TRANSPORT PROTEIN HOFB HOMOLOG"/>
    <property type="match status" value="1"/>
</dbReference>
<dbReference type="Proteomes" id="UP000177810">
    <property type="component" value="Unassembled WGS sequence"/>
</dbReference>
<keyword evidence="2" id="KW-0547">Nucleotide-binding</keyword>
<dbReference type="InterPro" id="IPR027417">
    <property type="entry name" value="P-loop_NTPase"/>
</dbReference>
<dbReference type="PROSITE" id="PS00662">
    <property type="entry name" value="T2SP_E"/>
    <property type="match status" value="1"/>
</dbReference>
<name>A0A1G2F3I1_9BACT</name>
<dbReference type="GO" id="GO:0005886">
    <property type="term" value="C:plasma membrane"/>
    <property type="evidence" value="ECO:0007669"/>
    <property type="project" value="TreeGrafter"/>
</dbReference>
<accession>A0A1G2F3I1</accession>
<sequence>MTSESNLEKAWQRYEFVRQKEKITKTTEIDVKELTQIQREVITIDDLKEKISDPSLNTTQLLNTIMGSALKLEASDVHTENESEEKVRLRLRIDGILQDAGSIPFPNYQLFLSRIKILSSLRINVHDIPQDGRFSIEVDSSDIEVRTSIIPAEYGENIVLRILDPKTVGLKLEDLGIQEYDFKTIEDQLKKPNGMIVTTGPTGAGKTTLLYAFLKKVNTPELKIITLEDPIEYHLPGIEQTQVSSGKTYTFAGGLRSILRQDPDMILVGEIRDNETAETAIHAALTGHLVFSTLHTNDAAGAIPRLVDMKVNPTLIPPAINLVIAQRLVRRLCPKCSKEIKPDKITFEKIKNGLKDLPERVKKPNLDNITIKEVSIEGCIYCNFTGYKGRIGMFELFVIDDAMEKTILKTPSFVEIKETAIKAGMVTMKQDGLLKVLAKVTTMDEIERVLGE</sequence>
<reference evidence="5 6" key="1">
    <citation type="journal article" date="2016" name="Nat. Commun.">
        <title>Thousands of microbial genomes shed light on interconnected biogeochemical processes in an aquifer system.</title>
        <authorList>
            <person name="Anantharaman K."/>
            <person name="Brown C.T."/>
            <person name="Hug L.A."/>
            <person name="Sharon I."/>
            <person name="Castelle C.J."/>
            <person name="Probst A.J."/>
            <person name="Thomas B.C."/>
            <person name="Singh A."/>
            <person name="Wilkins M.J."/>
            <person name="Karaoz U."/>
            <person name="Brodie E.L."/>
            <person name="Williams K.H."/>
            <person name="Hubbard S.S."/>
            <person name="Banfield J.F."/>
        </authorList>
    </citation>
    <scope>NUCLEOTIDE SEQUENCE [LARGE SCALE GENOMIC DNA]</scope>
</reference>
<evidence type="ECO:0000259" key="4">
    <source>
        <dbReference type="PROSITE" id="PS00662"/>
    </source>
</evidence>
<dbReference type="EMBL" id="MHMT01000026">
    <property type="protein sequence ID" value="OGZ32101.1"/>
    <property type="molecule type" value="Genomic_DNA"/>
</dbReference>
<keyword evidence="3" id="KW-0067">ATP-binding</keyword>
<comment type="caution">
    <text evidence="5">The sequence shown here is derived from an EMBL/GenBank/DDBJ whole genome shotgun (WGS) entry which is preliminary data.</text>
</comment>
<dbReference type="Gene3D" id="3.30.450.90">
    <property type="match status" value="1"/>
</dbReference>
<dbReference type="Gene3D" id="3.40.50.300">
    <property type="entry name" value="P-loop containing nucleotide triphosphate hydrolases"/>
    <property type="match status" value="1"/>
</dbReference>
<dbReference type="Pfam" id="PF00437">
    <property type="entry name" value="T2SSE"/>
    <property type="match status" value="1"/>
</dbReference>
<evidence type="ECO:0000256" key="2">
    <source>
        <dbReference type="ARBA" id="ARBA00022741"/>
    </source>
</evidence>
<evidence type="ECO:0000313" key="5">
    <source>
        <dbReference type="EMBL" id="OGZ32101.1"/>
    </source>
</evidence>
<proteinExistence type="inferred from homology"/>